<comment type="similarity">
    <text evidence="1">Belongs to the peptidase S9C family.</text>
</comment>
<dbReference type="AlphaFoldDB" id="A0A6A6P728"/>
<dbReference type="PANTHER" id="PTHR42776:SF13">
    <property type="entry name" value="DIPEPTIDYL-PEPTIDASE 5"/>
    <property type="match status" value="1"/>
</dbReference>
<organism evidence="8 9">
    <name type="scientific">Lineolata rhizophorae</name>
    <dbReference type="NCBI Taxonomy" id="578093"/>
    <lineage>
        <taxon>Eukaryota</taxon>
        <taxon>Fungi</taxon>
        <taxon>Dikarya</taxon>
        <taxon>Ascomycota</taxon>
        <taxon>Pezizomycotina</taxon>
        <taxon>Dothideomycetes</taxon>
        <taxon>Dothideomycetes incertae sedis</taxon>
        <taxon>Lineolatales</taxon>
        <taxon>Lineolataceae</taxon>
        <taxon>Lineolata</taxon>
    </lineage>
</organism>
<name>A0A6A6P728_9PEZI</name>
<proteinExistence type="inferred from homology"/>
<evidence type="ECO:0000313" key="8">
    <source>
        <dbReference type="EMBL" id="KAF2459801.1"/>
    </source>
</evidence>
<gene>
    <name evidence="8" type="ORF">BDY21DRAFT_281329</name>
</gene>
<evidence type="ECO:0000256" key="5">
    <source>
        <dbReference type="ARBA" id="ARBA00022825"/>
    </source>
</evidence>
<evidence type="ECO:0000256" key="6">
    <source>
        <dbReference type="ARBA" id="ARBA00032829"/>
    </source>
</evidence>
<dbReference type="SUPFAM" id="SSF82171">
    <property type="entry name" value="DPP6 N-terminal domain-like"/>
    <property type="match status" value="1"/>
</dbReference>
<reference evidence="8" key="1">
    <citation type="journal article" date="2020" name="Stud. Mycol.">
        <title>101 Dothideomycetes genomes: a test case for predicting lifestyles and emergence of pathogens.</title>
        <authorList>
            <person name="Haridas S."/>
            <person name="Albert R."/>
            <person name="Binder M."/>
            <person name="Bloem J."/>
            <person name="Labutti K."/>
            <person name="Salamov A."/>
            <person name="Andreopoulos B."/>
            <person name="Baker S."/>
            <person name="Barry K."/>
            <person name="Bills G."/>
            <person name="Bluhm B."/>
            <person name="Cannon C."/>
            <person name="Castanera R."/>
            <person name="Culley D."/>
            <person name="Daum C."/>
            <person name="Ezra D."/>
            <person name="Gonzalez J."/>
            <person name="Henrissat B."/>
            <person name="Kuo A."/>
            <person name="Liang C."/>
            <person name="Lipzen A."/>
            <person name="Lutzoni F."/>
            <person name="Magnuson J."/>
            <person name="Mondo S."/>
            <person name="Nolan M."/>
            <person name="Ohm R."/>
            <person name="Pangilinan J."/>
            <person name="Park H.-J."/>
            <person name="Ramirez L."/>
            <person name="Alfaro M."/>
            <person name="Sun H."/>
            <person name="Tritt A."/>
            <person name="Yoshinaga Y."/>
            <person name="Zwiers L.-H."/>
            <person name="Turgeon B."/>
            <person name="Goodwin S."/>
            <person name="Spatafora J."/>
            <person name="Crous P."/>
            <person name="Grigoriev I."/>
        </authorList>
    </citation>
    <scope>NUCLEOTIDE SEQUENCE</scope>
    <source>
        <strain evidence="8">ATCC 16933</strain>
    </source>
</reference>
<protein>
    <recommendedName>
        <fullName evidence="6">Dipeptidyl-peptidase V</fullName>
    </recommendedName>
</protein>
<keyword evidence="4" id="KW-0378">Hydrolase</keyword>
<sequence length="707" mass="78363">MTIRATKFTPKVLLSAPRRSAGVPNSDASRVLYTVSAYSFETHEHAPQELRVLGARSGESLAVAKDVSEPHWLDDETVAVLKGAEEGKTAMLVGKVDNWDESHYAAALIDGSVSAMKIADLQDGTYAVAFMGRARPDGSLLNSTKEPKKHTSGRLYSSLFVRHWDTYVNENRNAIFYGLLRKSESSSDSSYELSRLHNALKGTRLESPIPPFGGSDCFDISCSGVIFVAKDPEFNPATNTKCNVYVTPLSSFVGAPPQPSRVDLDDLEGACTSPVFSPDGRMAAVLAMRKNGYESDKNHIVLIPDVSRPSSTDLQLKACKNAADWDRSPSSLAFSSDTMNLFLTAEEHGRQCLFSLPVDLFGATVPAKVLMASGTVTDFRPLDNGDIFISGNNFVDNSQFYLLPRGSHSNPLLLSSNSRNGYAFGLSPKQVDEIWFQGANTNVHAWVLKPSNFIATEKYPLAYVIHGGPQGAWTDAWSTRWNPAVFAEQGYVVVMPNPTGSTGYGQKFVDAIRTQWGGYPYIDLVKGFEFIEEHMPFVDMTRAVALGASYGGFMINWIQGQPLGRKFRALVTHDGVFSMTGQTASEELYFPEHDLGGKFWANRDEWHRWDPSQHTHNWATPHLIIHSELDYRLTIAEGLAAFNMLQDRGVESQFLTFPDENHWVLKPENSLLWHTVVIDWINKHVGLPLFSESGEGKEVLEEARMDR</sequence>
<dbReference type="InterPro" id="IPR029058">
    <property type="entry name" value="AB_hydrolase_fold"/>
</dbReference>
<feature type="domain" description="Peptidase S9 prolyl oligopeptidase catalytic" evidence="7">
    <location>
        <begin position="477"/>
        <end position="686"/>
    </location>
</feature>
<dbReference type="SUPFAM" id="SSF53474">
    <property type="entry name" value="alpha/beta-Hydrolases"/>
    <property type="match status" value="1"/>
</dbReference>
<dbReference type="OrthoDB" id="416344at2759"/>
<accession>A0A6A6P728</accession>
<dbReference type="Gene3D" id="3.40.50.1820">
    <property type="entry name" value="alpha/beta hydrolase"/>
    <property type="match status" value="1"/>
</dbReference>
<evidence type="ECO:0000256" key="1">
    <source>
        <dbReference type="ARBA" id="ARBA00010040"/>
    </source>
</evidence>
<keyword evidence="2" id="KW-0645">Protease</keyword>
<evidence type="ECO:0000313" key="9">
    <source>
        <dbReference type="Proteomes" id="UP000799766"/>
    </source>
</evidence>
<dbReference type="PANTHER" id="PTHR42776">
    <property type="entry name" value="SERINE PEPTIDASE S9 FAMILY MEMBER"/>
    <property type="match status" value="1"/>
</dbReference>
<dbReference type="EMBL" id="MU001674">
    <property type="protein sequence ID" value="KAF2459801.1"/>
    <property type="molecule type" value="Genomic_DNA"/>
</dbReference>
<evidence type="ECO:0000256" key="2">
    <source>
        <dbReference type="ARBA" id="ARBA00022670"/>
    </source>
</evidence>
<dbReference type="FunFam" id="3.40.50.1820:FF:000028">
    <property type="entry name" value="S9 family peptidase"/>
    <property type="match status" value="1"/>
</dbReference>
<dbReference type="GO" id="GO:0004252">
    <property type="term" value="F:serine-type endopeptidase activity"/>
    <property type="evidence" value="ECO:0007669"/>
    <property type="project" value="TreeGrafter"/>
</dbReference>
<keyword evidence="5" id="KW-0720">Serine protease</keyword>
<dbReference type="InterPro" id="IPR001375">
    <property type="entry name" value="Peptidase_S9_cat"/>
</dbReference>
<evidence type="ECO:0000259" key="7">
    <source>
        <dbReference type="Pfam" id="PF00326"/>
    </source>
</evidence>
<dbReference type="Proteomes" id="UP000799766">
    <property type="component" value="Unassembled WGS sequence"/>
</dbReference>
<evidence type="ECO:0000256" key="4">
    <source>
        <dbReference type="ARBA" id="ARBA00022801"/>
    </source>
</evidence>
<keyword evidence="9" id="KW-1185">Reference proteome</keyword>
<evidence type="ECO:0000256" key="3">
    <source>
        <dbReference type="ARBA" id="ARBA00022729"/>
    </source>
</evidence>
<keyword evidence="3" id="KW-0732">Signal</keyword>
<dbReference type="GO" id="GO:0006508">
    <property type="term" value="P:proteolysis"/>
    <property type="evidence" value="ECO:0007669"/>
    <property type="project" value="UniProtKB-KW"/>
</dbReference>
<dbReference type="Pfam" id="PF00326">
    <property type="entry name" value="Peptidase_S9"/>
    <property type="match status" value="1"/>
</dbReference>